<accession>A0A1J4P203</accession>
<dbReference type="GO" id="GO:0012505">
    <property type="term" value="C:endomembrane system"/>
    <property type="evidence" value="ECO:0007669"/>
    <property type="project" value="UniProtKB-ARBA"/>
</dbReference>
<evidence type="ECO:0000256" key="4">
    <source>
        <dbReference type="ARBA" id="ARBA00023136"/>
    </source>
</evidence>
<dbReference type="RefSeq" id="WP_046588376.1">
    <property type="nucleotide sequence ID" value="NZ_LAVA02000022.1"/>
</dbReference>
<organism evidence="5 6">
    <name type="scientific">Streptomyces mangrovisoli</name>
    <dbReference type="NCBI Taxonomy" id="1428628"/>
    <lineage>
        <taxon>Bacteria</taxon>
        <taxon>Bacillati</taxon>
        <taxon>Actinomycetota</taxon>
        <taxon>Actinomycetes</taxon>
        <taxon>Kitasatosporales</taxon>
        <taxon>Streptomycetaceae</taxon>
        <taxon>Streptomyces</taxon>
    </lineage>
</organism>
<reference evidence="5" key="1">
    <citation type="submission" date="2016-10" db="EMBL/GenBank/DDBJ databases">
        <title>Genome sequence of Streptomyces mangrovisoli MUSC 149.</title>
        <authorList>
            <person name="Lee L.-H."/>
            <person name="Ser H.-L."/>
        </authorList>
    </citation>
    <scope>NUCLEOTIDE SEQUENCE [LARGE SCALE GENOMIC DNA]</scope>
    <source>
        <strain evidence="5">MUSC 149</strain>
    </source>
</reference>
<dbReference type="Gene3D" id="1.10.3630.10">
    <property type="entry name" value="yeast vps74-n-term truncation variant domain like"/>
    <property type="match status" value="1"/>
</dbReference>
<dbReference type="InterPro" id="IPR008628">
    <property type="entry name" value="GPP34-like"/>
</dbReference>
<keyword evidence="6" id="KW-1185">Reference proteome</keyword>
<keyword evidence="3" id="KW-0446">Lipid-binding</keyword>
<dbReference type="EMBL" id="LAVA02000022">
    <property type="protein sequence ID" value="OIJ67772.1"/>
    <property type="molecule type" value="Genomic_DNA"/>
</dbReference>
<dbReference type="OrthoDB" id="3871310at2"/>
<proteinExistence type="predicted"/>
<evidence type="ECO:0000313" key="5">
    <source>
        <dbReference type="EMBL" id="OIJ67772.1"/>
    </source>
</evidence>
<keyword evidence="4" id="KW-0472">Membrane</keyword>
<dbReference type="AlphaFoldDB" id="A0A1J4P203"/>
<dbReference type="InterPro" id="IPR038261">
    <property type="entry name" value="GPP34-like_sf"/>
</dbReference>
<evidence type="ECO:0000256" key="3">
    <source>
        <dbReference type="ARBA" id="ARBA00023121"/>
    </source>
</evidence>
<comment type="subcellular location">
    <subcellularLocation>
        <location evidence="1">Golgi apparatus membrane</location>
        <topology evidence="1">Peripheral membrane protein</topology>
        <orientation evidence="1">Cytoplasmic side</orientation>
    </subcellularLocation>
</comment>
<dbReference type="GO" id="GO:0070273">
    <property type="term" value="F:phosphatidylinositol-4-phosphate binding"/>
    <property type="evidence" value="ECO:0007669"/>
    <property type="project" value="InterPro"/>
</dbReference>
<dbReference type="STRING" id="1428628.WN71_011235"/>
<evidence type="ECO:0000256" key="2">
    <source>
        <dbReference type="ARBA" id="ARBA00023034"/>
    </source>
</evidence>
<dbReference type="Pfam" id="PF05719">
    <property type="entry name" value="GPP34"/>
    <property type="match status" value="1"/>
</dbReference>
<dbReference type="Proteomes" id="UP000034196">
    <property type="component" value="Unassembled WGS sequence"/>
</dbReference>
<gene>
    <name evidence="5" type="ORF">WN71_011235</name>
</gene>
<keyword evidence="2" id="KW-0333">Golgi apparatus</keyword>
<name>A0A1J4P203_9ACTN</name>
<evidence type="ECO:0000313" key="6">
    <source>
        <dbReference type="Proteomes" id="UP000034196"/>
    </source>
</evidence>
<sequence length="201" mass="21382">MTTPRDLFVVALDVTRGRPLEPGDLALALAGAELIDLVRSGAATLDGERIAPAGGPAPEDSLLGLAAAALRPQVPHERVEDWLWRRGRGLAGVYRDAFEAEGLLALRHRRWLPSWTGRIALVDSTTRTRAGHRWAAEDPVLVALAAAAGVSGGPTADLREITDEPVVTVLAAVDDAVTELVGARHRRSIEDAAFANVWRGA</sequence>
<evidence type="ECO:0008006" key="7">
    <source>
        <dbReference type="Google" id="ProtNLM"/>
    </source>
</evidence>
<protein>
    <recommendedName>
        <fullName evidence="7">GPP34 family phosphoprotein</fullName>
    </recommendedName>
</protein>
<dbReference type="GO" id="GO:0005737">
    <property type="term" value="C:cytoplasm"/>
    <property type="evidence" value="ECO:0007669"/>
    <property type="project" value="UniProtKB-ARBA"/>
</dbReference>
<comment type="caution">
    <text evidence="5">The sequence shown here is derived from an EMBL/GenBank/DDBJ whole genome shotgun (WGS) entry which is preliminary data.</text>
</comment>
<evidence type="ECO:0000256" key="1">
    <source>
        <dbReference type="ARBA" id="ARBA00004255"/>
    </source>
</evidence>